<feature type="region of interest" description="Disordered" evidence="1">
    <location>
        <begin position="316"/>
        <end position="372"/>
    </location>
</feature>
<dbReference type="WBParaSite" id="Gr19_v10_g3870.t2">
    <property type="protein sequence ID" value="Gr19_v10_g3870.t2"/>
    <property type="gene ID" value="Gr19_v10_g3870"/>
</dbReference>
<reference evidence="3" key="1">
    <citation type="submission" date="2022-11" db="UniProtKB">
        <authorList>
            <consortium name="WormBaseParasite"/>
        </authorList>
    </citation>
    <scope>IDENTIFICATION</scope>
</reference>
<name>A0A914HRT6_GLORO</name>
<feature type="compositionally biased region" description="Basic and acidic residues" evidence="1">
    <location>
        <begin position="316"/>
        <end position="331"/>
    </location>
</feature>
<dbReference type="SUPFAM" id="SSF52540">
    <property type="entry name" value="P-loop containing nucleoside triphosphate hydrolases"/>
    <property type="match status" value="1"/>
</dbReference>
<dbReference type="Gene3D" id="3.40.50.300">
    <property type="entry name" value="P-loop containing nucleotide triphosphate hydrolases"/>
    <property type="match status" value="1"/>
</dbReference>
<proteinExistence type="predicted"/>
<feature type="compositionally biased region" description="Basic and acidic residues" evidence="1">
    <location>
        <begin position="724"/>
        <end position="739"/>
    </location>
</feature>
<protein>
    <submittedName>
        <fullName evidence="3">Uncharacterized protein</fullName>
    </submittedName>
</protein>
<evidence type="ECO:0000313" key="3">
    <source>
        <dbReference type="WBParaSite" id="Gr19_v10_g3870.t2"/>
    </source>
</evidence>
<evidence type="ECO:0000256" key="1">
    <source>
        <dbReference type="SAM" id="MobiDB-lite"/>
    </source>
</evidence>
<organism evidence="2 3">
    <name type="scientific">Globodera rostochiensis</name>
    <name type="common">Golden nematode worm</name>
    <name type="synonym">Heterodera rostochiensis</name>
    <dbReference type="NCBI Taxonomy" id="31243"/>
    <lineage>
        <taxon>Eukaryota</taxon>
        <taxon>Metazoa</taxon>
        <taxon>Ecdysozoa</taxon>
        <taxon>Nematoda</taxon>
        <taxon>Chromadorea</taxon>
        <taxon>Rhabditida</taxon>
        <taxon>Tylenchina</taxon>
        <taxon>Tylenchomorpha</taxon>
        <taxon>Tylenchoidea</taxon>
        <taxon>Heteroderidae</taxon>
        <taxon>Heteroderinae</taxon>
        <taxon>Globodera</taxon>
    </lineage>
</organism>
<sequence length="773" mass="86704">MCQGGILIGTMLIARGVDMNPADDYPHLYSLKPTPLSYNYKSKCWAGDPTLAHITAFPPRNNRVEEQVAGRVARKGQPGSGCLIIRKSDIKRLISDGGGCQNEEWSDRDWENWRDKREALVADQLTSFLQNRIPILSFRDELYKRMCDKMGVGRSICEEEEDYCQYAAVQIQELWSFWINRFDHEIAALIEEGKKAGKTVTDVLDKPTKDGFFRQFDEFIASKIGQLNDFVANPSKSELLENPAYLIKTAHLMLNSEHPEIAKEMIKKVDPNDHEFGPITLYYEAKAHNVGVAKIKDCIEIDEAALKYKKDKEEAKKAEEQQKKQAQEKQQKSAPTEPPRTANPSGPDDPPPDEPAAAEDGNGDDDVPIPTDALETMKDAGLSHFYNLDIAMPVPSMWTIGLLFIVGLAQIAFGSVLAFGTGGAAAKWGWSLISGGWDDVKTSFAMVIDPKGKMAQAFSWVKWLAQKVVHYGKVVLGMLAKTLASKFPAVKKFFEFCGHSVDDAPALTKSQAQKQLFRTTVIKDLPQTAQKGLVMLDKNNKFCKFLDENPNFAQNIQMGASLVTDIIVDHKEYSKISKNIAYSKEFKQSEQLKLKRSCGRKLLKQSSAFGCQMGQNVVANKFRESCSKKRAKKDDNDGNFWSHLLEETVSAVITSDLIPNATVNLADKACTHMGEKLDEWWSKRRKEKGKRKEKEDKARMQKRAREMEKGAKGQRNGAKEEEEEAKKVGKESKAKRAEEAQQACNELIHPTASDHNELGKALKKLEDEIAEEI</sequence>
<dbReference type="InterPro" id="IPR027417">
    <property type="entry name" value="P-loop_NTPase"/>
</dbReference>
<dbReference type="Proteomes" id="UP000887572">
    <property type="component" value="Unplaced"/>
</dbReference>
<accession>A0A914HRT6</accession>
<feature type="compositionally biased region" description="Basic and acidic residues" evidence="1">
    <location>
        <begin position="690"/>
        <end position="711"/>
    </location>
</feature>
<evidence type="ECO:0000313" key="2">
    <source>
        <dbReference type="Proteomes" id="UP000887572"/>
    </source>
</evidence>
<dbReference type="AlphaFoldDB" id="A0A914HRT6"/>
<feature type="region of interest" description="Disordered" evidence="1">
    <location>
        <begin position="684"/>
        <end position="759"/>
    </location>
</feature>
<keyword evidence="2" id="KW-1185">Reference proteome</keyword>